<dbReference type="PANTHER" id="PTHR48207:SF3">
    <property type="entry name" value="SUCCINATE--HYDROXYMETHYLGLUTARATE COA-TRANSFERASE"/>
    <property type="match status" value="1"/>
</dbReference>
<sequence length="398" mass="43388">MQPLDGIKVLDLSRVLAGPFCTMNLADLGADVIKVEPVATGDETRTWGPPFVGGESAYFLCVNRNKRSIAVDLKSTEGKRIIECLVKQSDVVIHNFLPPVADKLGVSYNHIREFNQEVIYCSVSGYGSNDLRPGYDYIMQAVGGLMRITGEPQGQPMKVGVAITDLFTGLYATIAIQAALLFKQRTGKGQRIDMALYDAQIAMLANVASNVLIGGKDAPRLGNGHPNIVPYQLFDTADGSVIITVGNNHQFAALCRVFGLDDVLLDPRFQTNELRVANRDTLVRVLSATFKQLTTSQILAGCAEANVPSGPVLSVKEALEAEDTARRDMLWHVNHPVLGDLRLVASPLKLSESPVCYKRVPPRHGEHTVDVLNELGFLPEQVQSWIDKGVLKTCSISH</sequence>
<dbReference type="EMBL" id="LJCO01000008">
    <property type="protein sequence ID" value="KPV45730.1"/>
    <property type="molecule type" value="Genomic_DNA"/>
</dbReference>
<name>A0A0P9CK96_9BACL</name>
<protein>
    <submittedName>
        <fullName evidence="2">CoA-transferase</fullName>
    </submittedName>
</protein>
<dbReference type="Gene3D" id="3.40.50.10540">
    <property type="entry name" value="Crotonobetainyl-coa:carnitine coa-transferase, domain 1"/>
    <property type="match status" value="1"/>
</dbReference>
<dbReference type="PANTHER" id="PTHR48207">
    <property type="entry name" value="SUCCINATE--HYDROXYMETHYLGLUTARATE COA-TRANSFERASE"/>
    <property type="match status" value="1"/>
</dbReference>
<dbReference type="STRING" id="471514.AN477_00915"/>
<evidence type="ECO:0000313" key="3">
    <source>
        <dbReference type="Proteomes" id="UP000050482"/>
    </source>
</evidence>
<dbReference type="AlphaFoldDB" id="A0A0P9CK96"/>
<dbReference type="Gene3D" id="3.30.1540.10">
    <property type="entry name" value="formyl-coa transferase, domain 3"/>
    <property type="match status" value="1"/>
</dbReference>
<gene>
    <name evidence="2" type="ORF">AN477_00915</name>
</gene>
<dbReference type="InterPro" id="IPR023606">
    <property type="entry name" value="CoA-Trfase_III_dom_1_sf"/>
</dbReference>
<keyword evidence="3" id="KW-1185">Reference proteome</keyword>
<reference evidence="2 3" key="1">
    <citation type="submission" date="2015-09" db="EMBL/GenBank/DDBJ databases">
        <title>Draft genome sequence of Alicyclobacillus ferrooxydans DSM 22381.</title>
        <authorList>
            <person name="Hemp J."/>
        </authorList>
    </citation>
    <scope>NUCLEOTIDE SEQUENCE [LARGE SCALE GENOMIC DNA]</scope>
    <source>
        <strain evidence="2 3">TC-34</strain>
    </source>
</reference>
<dbReference type="GO" id="GO:0008410">
    <property type="term" value="F:CoA-transferase activity"/>
    <property type="evidence" value="ECO:0007669"/>
    <property type="project" value="TreeGrafter"/>
</dbReference>
<dbReference type="InterPro" id="IPR003673">
    <property type="entry name" value="CoA-Trfase_fam_III"/>
</dbReference>
<dbReference type="InterPro" id="IPR044855">
    <property type="entry name" value="CoA-Trfase_III_dom3_sf"/>
</dbReference>
<dbReference type="Proteomes" id="UP000050482">
    <property type="component" value="Unassembled WGS sequence"/>
</dbReference>
<dbReference type="SUPFAM" id="SSF89796">
    <property type="entry name" value="CoA-transferase family III (CaiB/BaiF)"/>
    <property type="match status" value="1"/>
</dbReference>
<dbReference type="InterPro" id="IPR050483">
    <property type="entry name" value="CoA-transferase_III_domain"/>
</dbReference>
<accession>A0A0P9CK96</accession>
<comment type="caution">
    <text evidence="2">The sequence shown here is derived from an EMBL/GenBank/DDBJ whole genome shotgun (WGS) entry which is preliminary data.</text>
</comment>
<keyword evidence="1 2" id="KW-0808">Transferase</keyword>
<dbReference type="PATRIC" id="fig|471514.4.peg.162"/>
<organism evidence="2 3">
    <name type="scientific">Alicyclobacillus ferrooxydans</name>
    <dbReference type="NCBI Taxonomy" id="471514"/>
    <lineage>
        <taxon>Bacteria</taxon>
        <taxon>Bacillati</taxon>
        <taxon>Bacillota</taxon>
        <taxon>Bacilli</taxon>
        <taxon>Bacillales</taxon>
        <taxon>Alicyclobacillaceae</taxon>
        <taxon>Alicyclobacillus</taxon>
    </lineage>
</organism>
<evidence type="ECO:0000256" key="1">
    <source>
        <dbReference type="ARBA" id="ARBA00022679"/>
    </source>
</evidence>
<proteinExistence type="predicted"/>
<dbReference type="Pfam" id="PF02515">
    <property type="entry name" value="CoA_transf_3"/>
    <property type="match status" value="1"/>
</dbReference>
<evidence type="ECO:0000313" key="2">
    <source>
        <dbReference type="EMBL" id="KPV45730.1"/>
    </source>
</evidence>